<sequence>MMVSLIELDVAIEVIAQATAQAEEDDNDAKQAANHVVGHERPQAVPTNLRRRQERKRVWQRQCRMQLL</sequence>
<evidence type="ECO:0000313" key="1">
    <source>
        <dbReference type="EMBL" id="CDI51559.1"/>
    </source>
</evidence>
<accession>A0A077R3T3</accession>
<organism evidence="1">
    <name type="scientific">Melanopsichium pennsylvanicum 4</name>
    <dbReference type="NCBI Taxonomy" id="1398559"/>
    <lineage>
        <taxon>Eukaryota</taxon>
        <taxon>Fungi</taxon>
        <taxon>Dikarya</taxon>
        <taxon>Basidiomycota</taxon>
        <taxon>Ustilaginomycotina</taxon>
        <taxon>Ustilaginomycetes</taxon>
        <taxon>Ustilaginales</taxon>
        <taxon>Ustilaginaceae</taxon>
        <taxon>Melanopsichium</taxon>
    </lineage>
</organism>
<dbReference type="AlphaFoldDB" id="A0A077R3T3"/>
<name>A0A077R3T3_9BASI</name>
<proteinExistence type="predicted"/>
<reference evidence="1" key="1">
    <citation type="journal article" date="2014" name="Genome Biol. Evol.">
        <title>Gene Loss Rather Than Gene Gain Is Associated with a Host Jump from Monocots to Dicots in the Smut Fungus Melanopsichium pennsylvanicum.</title>
        <authorList>
            <person name="Sharma R."/>
            <person name="Mishra B."/>
            <person name="Runge F."/>
            <person name="Thines M."/>
        </authorList>
    </citation>
    <scope>NUCLEOTIDE SEQUENCE</scope>
    <source>
        <strain evidence="1">4</strain>
    </source>
</reference>
<dbReference type="EMBL" id="HG529509">
    <property type="protein sequence ID" value="CDI51559.1"/>
    <property type="molecule type" value="Genomic_DNA"/>
</dbReference>
<protein>
    <submittedName>
        <fullName evidence="1">Uncharacterized protein</fullName>
    </submittedName>
</protein>